<evidence type="ECO:0000256" key="7">
    <source>
        <dbReference type="ARBA" id="ARBA00047428"/>
    </source>
</evidence>
<dbReference type="GO" id="GO:0005524">
    <property type="term" value="F:ATP binding"/>
    <property type="evidence" value="ECO:0007669"/>
    <property type="project" value="UniProtKB-KW"/>
</dbReference>
<dbReference type="NCBIfam" id="TIGR02199">
    <property type="entry name" value="rfaE_dom_II"/>
    <property type="match status" value="1"/>
</dbReference>
<dbReference type="InterPro" id="IPR004821">
    <property type="entry name" value="Cyt_trans-like"/>
</dbReference>
<evidence type="ECO:0000256" key="4">
    <source>
        <dbReference type="ARBA" id="ARBA00022741"/>
    </source>
</evidence>
<organism evidence="9 10">
    <name type="scientific">Candidatus Scatenecus faecavium</name>
    <dbReference type="NCBI Taxonomy" id="2840915"/>
    <lineage>
        <taxon>Bacteria</taxon>
        <taxon>Candidatus Scatenecus</taxon>
    </lineage>
</organism>
<evidence type="ECO:0000256" key="6">
    <source>
        <dbReference type="ARBA" id="ARBA00023277"/>
    </source>
</evidence>
<evidence type="ECO:0000256" key="2">
    <source>
        <dbReference type="ARBA" id="ARBA00022679"/>
    </source>
</evidence>
<dbReference type="EC" id="2.7.7.70" evidence="1"/>
<dbReference type="InterPro" id="IPR050385">
    <property type="entry name" value="Archaeal_FAD_synthase"/>
</dbReference>
<protein>
    <recommendedName>
        <fullName evidence="1">D-glycero-beta-D-manno-heptose 1-phosphate adenylyltransferase</fullName>
        <ecNumber evidence="1">2.7.7.70</ecNumber>
    </recommendedName>
</protein>
<dbReference type="Gene3D" id="3.40.50.620">
    <property type="entry name" value="HUPs"/>
    <property type="match status" value="1"/>
</dbReference>
<dbReference type="GO" id="GO:0005975">
    <property type="term" value="P:carbohydrate metabolic process"/>
    <property type="evidence" value="ECO:0007669"/>
    <property type="project" value="InterPro"/>
</dbReference>
<reference evidence="9" key="1">
    <citation type="submission" date="2020-10" db="EMBL/GenBank/DDBJ databases">
        <authorList>
            <person name="Gilroy R."/>
        </authorList>
    </citation>
    <scope>NUCLEOTIDE SEQUENCE</scope>
    <source>
        <strain evidence="9">CHK152-2994</strain>
    </source>
</reference>
<keyword evidence="5" id="KW-0067">ATP-binding</keyword>
<keyword evidence="6" id="KW-0119">Carbohydrate metabolism</keyword>
<keyword evidence="3 9" id="KW-0548">Nucleotidyltransferase</keyword>
<dbReference type="PANTHER" id="PTHR43793:SF2">
    <property type="entry name" value="BIFUNCTIONAL PROTEIN HLDE"/>
    <property type="match status" value="1"/>
</dbReference>
<dbReference type="PANTHER" id="PTHR43793">
    <property type="entry name" value="FAD SYNTHASE"/>
    <property type="match status" value="1"/>
</dbReference>
<sequence>MGQLLRREKVAEFVANLHKSGKTVVCTNGCFDILHVGHVRYLEKTKSFADYMIVLLNSDKSVRSIKGEGRPINCEDDRAEILCALKCVDFVVLFDEDSPRNLLDEIKPDVYTKGADYTMETLPEADIMRKNNTRVEFIEFVQGRSTTKTIERINQPVIASECEAIQPIDSE</sequence>
<keyword evidence="4" id="KW-0547">Nucleotide-binding</keyword>
<gene>
    <name evidence="9" type="primary">rfaE2</name>
    <name evidence="9" type="ORF">IAD41_00070</name>
</gene>
<reference evidence="9" key="2">
    <citation type="journal article" date="2021" name="PeerJ">
        <title>Extensive microbial diversity within the chicken gut microbiome revealed by metagenomics and culture.</title>
        <authorList>
            <person name="Gilroy R."/>
            <person name="Ravi A."/>
            <person name="Getino M."/>
            <person name="Pursley I."/>
            <person name="Horton D.L."/>
            <person name="Alikhan N.F."/>
            <person name="Baker D."/>
            <person name="Gharbi K."/>
            <person name="Hall N."/>
            <person name="Watson M."/>
            <person name="Adriaenssens E.M."/>
            <person name="Foster-Nyarko E."/>
            <person name="Jarju S."/>
            <person name="Secka A."/>
            <person name="Antonio M."/>
            <person name="Oren A."/>
            <person name="Chaudhuri R.R."/>
            <person name="La Ragione R."/>
            <person name="Hildebrand F."/>
            <person name="Pallen M.J."/>
        </authorList>
    </citation>
    <scope>NUCLEOTIDE SEQUENCE</scope>
    <source>
        <strain evidence="9">CHK152-2994</strain>
    </source>
</reference>
<dbReference type="GO" id="GO:0016773">
    <property type="term" value="F:phosphotransferase activity, alcohol group as acceptor"/>
    <property type="evidence" value="ECO:0007669"/>
    <property type="project" value="InterPro"/>
</dbReference>
<dbReference type="InterPro" id="IPR011914">
    <property type="entry name" value="RfaE_dom_II"/>
</dbReference>
<name>A0A9D1FU57_9BACT</name>
<proteinExistence type="predicted"/>
<comment type="caution">
    <text evidence="9">The sequence shown here is derived from an EMBL/GenBank/DDBJ whole genome shotgun (WGS) entry which is preliminary data.</text>
</comment>
<accession>A0A9D1FU57</accession>
<keyword evidence="2" id="KW-0808">Transferase</keyword>
<evidence type="ECO:0000259" key="8">
    <source>
        <dbReference type="Pfam" id="PF01467"/>
    </source>
</evidence>
<dbReference type="SUPFAM" id="SSF52374">
    <property type="entry name" value="Nucleotidylyl transferase"/>
    <property type="match status" value="1"/>
</dbReference>
<dbReference type="AlphaFoldDB" id="A0A9D1FU57"/>
<evidence type="ECO:0000256" key="3">
    <source>
        <dbReference type="ARBA" id="ARBA00022695"/>
    </source>
</evidence>
<dbReference type="Pfam" id="PF01467">
    <property type="entry name" value="CTP_transf_like"/>
    <property type="match status" value="1"/>
</dbReference>
<dbReference type="Proteomes" id="UP000824139">
    <property type="component" value="Unassembled WGS sequence"/>
</dbReference>
<feature type="domain" description="Cytidyltransferase-like" evidence="8">
    <location>
        <begin position="27"/>
        <end position="135"/>
    </location>
</feature>
<evidence type="ECO:0000313" key="9">
    <source>
        <dbReference type="EMBL" id="HIS81993.1"/>
    </source>
</evidence>
<evidence type="ECO:0000256" key="1">
    <source>
        <dbReference type="ARBA" id="ARBA00012519"/>
    </source>
</evidence>
<evidence type="ECO:0000256" key="5">
    <source>
        <dbReference type="ARBA" id="ARBA00022840"/>
    </source>
</evidence>
<dbReference type="NCBIfam" id="TIGR00125">
    <property type="entry name" value="cyt_tran_rel"/>
    <property type="match status" value="1"/>
</dbReference>
<dbReference type="InterPro" id="IPR014729">
    <property type="entry name" value="Rossmann-like_a/b/a_fold"/>
</dbReference>
<comment type="catalytic activity">
    <reaction evidence="7">
        <text>D-glycero-beta-D-manno-heptose 1-phosphate + ATP + H(+) = ADP-D-glycero-beta-D-manno-heptose + diphosphate</text>
        <dbReference type="Rhea" id="RHEA:27465"/>
        <dbReference type="ChEBI" id="CHEBI:15378"/>
        <dbReference type="ChEBI" id="CHEBI:30616"/>
        <dbReference type="ChEBI" id="CHEBI:33019"/>
        <dbReference type="ChEBI" id="CHEBI:59967"/>
        <dbReference type="ChEBI" id="CHEBI:61593"/>
        <dbReference type="EC" id="2.7.7.70"/>
    </reaction>
</comment>
<dbReference type="GO" id="GO:0016779">
    <property type="term" value="F:nucleotidyltransferase activity"/>
    <property type="evidence" value="ECO:0007669"/>
    <property type="project" value="UniProtKB-KW"/>
</dbReference>
<dbReference type="EMBL" id="DVJO01000003">
    <property type="protein sequence ID" value="HIS81993.1"/>
    <property type="molecule type" value="Genomic_DNA"/>
</dbReference>
<evidence type="ECO:0000313" key="10">
    <source>
        <dbReference type="Proteomes" id="UP000824139"/>
    </source>
</evidence>